<dbReference type="AlphaFoldDB" id="A0A2G9TE03"/>
<proteinExistence type="predicted"/>
<sequence length="200" mass="21897">MDLCDAASAADALDEIRRRYGTITSIIHAAGVPTAPSLTKTTKEMLRVLNPKVTGVLNILDYLSRNNLSLDNLVMASSLSSIITLQGTEDYSASNLFMDALAMKGHKNVKRMLAIQWPSWKDAGMASTYKNEALKSIISKASISTRIGKRIIRETLGMSGVVAYSPVPPPQMARMVEEIQLKGSARQMPTVREHFSLTDK</sequence>
<gene>
    <name evidence="4" type="ORF">TELCIR_22399</name>
</gene>
<dbReference type="InterPro" id="IPR050091">
    <property type="entry name" value="PKS_NRPS_Biosynth_Enz"/>
</dbReference>
<evidence type="ECO:0000313" key="5">
    <source>
        <dbReference type="Proteomes" id="UP000230423"/>
    </source>
</evidence>
<keyword evidence="2" id="KW-0597">Phosphoprotein</keyword>
<dbReference type="Pfam" id="PF08659">
    <property type="entry name" value="KR"/>
    <property type="match status" value="1"/>
</dbReference>
<name>A0A2G9TE03_TELCI</name>
<protein>
    <submittedName>
        <fullName evidence="4">KR domain protein</fullName>
    </submittedName>
</protein>
<dbReference type="Gene3D" id="3.40.50.720">
    <property type="entry name" value="NAD(P)-binding Rossmann-like Domain"/>
    <property type="match status" value="1"/>
</dbReference>
<evidence type="ECO:0000313" key="4">
    <source>
        <dbReference type="EMBL" id="PIO56206.1"/>
    </source>
</evidence>
<dbReference type="GO" id="GO:0004312">
    <property type="term" value="F:fatty acid synthase activity"/>
    <property type="evidence" value="ECO:0007669"/>
    <property type="project" value="TreeGrafter"/>
</dbReference>
<dbReference type="InterPro" id="IPR036291">
    <property type="entry name" value="NAD(P)-bd_dom_sf"/>
</dbReference>
<dbReference type="OrthoDB" id="1274115at2759"/>
<dbReference type="PANTHER" id="PTHR43775">
    <property type="entry name" value="FATTY ACID SYNTHASE"/>
    <property type="match status" value="1"/>
</dbReference>
<keyword evidence="1" id="KW-0596">Phosphopantetheine</keyword>
<dbReference type="EMBL" id="KZ380741">
    <property type="protein sequence ID" value="PIO56206.1"/>
    <property type="molecule type" value="Genomic_DNA"/>
</dbReference>
<dbReference type="InterPro" id="IPR013968">
    <property type="entry name" value="PKS_KR"/>
</dbReference>
<dbReference type="SUPFAM" id="SSF51735">
    <property type="entry name" value="NAD(P)-binding Rossmann-fold domains"/>
    <property type="match status" value="1"/>
</dbReference>
<dbReference type="GO" id="GO:0006633">
    <property type="term" value="P:fatty acid biosynthetic process"/>
    <property type="evidence" value="ECO:0007669"/>
    <property type="project" value="TreeGrafter"/>
</dbReference>
<dbReference type="Proteomes" id="UP000230423">
    <property type="component" value="Unassembled WGS sequence"/>
</dbReference>
<evidence type="ECO:0000259" key="3">
    <source>
        <dbReference type="Pfam" id="PF08659"/>
    </source>
</evidence>
<feature type="domain" description="Ketoreductase (KR)" evidence="3">
    <location>
        <begin position="2"/>
        <end position="122"/>
    </location>
</feature>
<organism evidence="4 5">
    <name type="scientific">Teladorsagia circumcincta</name>
    <name type="common">Brown stomach worm</name>
    <name type="synonym">Ostertagia circumcincta</name>
    <dbReference type="NCBI Taxonomy" id="45464"/>
    <lineage>
        <taxon>Eukaryota</taxon>
        <taxon>Metazoa</taxon>
        <taxon>Ecdysozoa</taxon>
        <taxon>Nematoda</taxon>
        <taxon>Chromadorea</taxon>
        <taxon>Rhabditida</taxon>
        <taxon>Rhabditina</taxon>
        <taxon>Rhabditomorpha</taxon>
        <taxon>Strongyloidea</taxon>
        <taxon>Trichostrongylidae</taxon>
        <taxon>Teladorsagia</taxon>
    </lineage>
</organism>
<keyword evidence="5" id="KW-1185">Reference proteome</keyword>
<evidence type="ECO:0000256" key="1">
    <source>
        <dbReference type="ARBA" id="ARBA00022450"/>
    </source>
</evidence>
<feature type="non-terminal residue" evidence="4">
    <location>
        <position position="200"/>
    </location>
</feature>
<dbReference type="PANTHER" id="PTHR43775:SF37">
    <property type="entry name" value="SI:DKEY-61P9.11"/>
    <property type="match status" value="1"/>
</dbReference>
<accession>A0A2G9TE03</accession>
<reference evidence="4 5" key="1">
    <citation type="submission" date="2015-09" db="EMBL/GenBank/DDBJ databases">
        <title>Draft genome of the parasitic nematode Teladorsagia circumcincta isolate WARC Sus (inbred).</title>
        <authorList>
            <person name="Mitreva M."/>
        </authorList>
    </citation>
    <scope>NUCLEOTIDE SEQUENCE [LARGE SCALE GENOMIC DNA]</scope>
    <source>
        <strain evidence="4 5">S</strain>
    </source>
</reference>
<evidence type="ECO:0000256" key="2">
    <source>
        <dbReference type="ARBA" id="ARBA00022553"/>
    </source>
</evidence>